<keyword evidence="3" id="KW-1185">Reference proteome</keyword>
<comment type="caution">
    <text evidence="2">The sequence shown here is derived from an EMBL/GenBank/DDBJ whole genome shotgun (WGS) entry which is preliminary data.</text>
</comment>
<feature type="chain" id="PRO_5037601261" description="Carbohydrate-binding protein" evidence="1">
    <location>
        <begin position="21"/>
        <end position="313"/>
    </location>
</feature>
<gene>
    <name evidence="2" type="ORF">KDK95_11955</name>
</gene>
<dbReference type="InterPro" id="IPR006624">
    <property type="entry name" value="Beta-propeller_rpt_TECPR"/>
</dbReference>
<protein>
    <recommendedName>
        <fullName evidence="4">Carbohydrate-binding protein</fullName>
    </recommendedName>
</protein>
<evidence type="ECO:0008006" key="4">
    <source>
        <dbReference type="Google" id="ProtNLM"/>
    </source>
</evidence>
<dbReference type="Proteomes" id="UP000676325">
    <property type="component" value="Unassembled WGS sequence"/>
</dbReference>
<evidence type="ECO:0000256" key="1">
    <source>
        <dbReference type="SAM" id="SignalP"/>
    </source>
</evidence>
<sequence length="313" mass="32244">MALSLVTAAVSAAATGTSQAAVRYNPWPQDTVYALAPDDSYVAEWMGLSSGWTVIGGPAKQVYAGSAGVFELDASGNIWMYNGTPYSWTEIGGPGAEFAEGAGHLYGLGPNDAYVAEWNGTPNSWTIIGGPAKHIYAGPDGLVATAPDGSTGDVWKYNGTPNDWTDIGGPGDDFAVGVGAVYRVGIPSAPGITGVTTVSVWTGGTTWTPIFTSGPDDTVDDLLAGYAGVYMRWASNSGGGNLEYNGTPNSWTKISDVSWGSPFPDAESRTSLYAIVTDTTLVTNIDAVDIYNGTGTSWTVIGGPADIPLAAGD</sequence>
<dbReference type="EMBL" id="JAGSOH010000027">
    <property type="protein sequence ID" value="MBR7827021.1"/>
    <property type="molecule type" value="Genomic_DNA"/>
</dbReference>
<dbReference type="RefSeq" id="WP_212518168.1">
    <property type="nucleotide sequence ID" value="NZ_JAGSOH010000027.1"/>
</dbReference>
<evidence type="ECO:0000313" key="2">
    <source>
        <dbReference type="EMBL" id="MBR7827021.1"/>
    </source>
</evidence>
<feature type="signal peptide" evidence="1">
    <location>
        <begin position="1"/>
        <end position="20"/>
    </location>
</feature>
<reference evidence="2" key="1">
    <citation type="submission" date="2021-04" db="EMBL/GenBank/DDBJ databases">
        <title>Genome based classification of Actinospica acidithermotolerans sp. nov., an actinobacterium isolated from an Indonesian hot spring.</title>
        <authorList>
            <person name="Kusuma A.B."/>
            <person name="Putra K.E."/>
            <person name="Nafisah S."/>
            <person name="Loh J."/>
            <person name="Nouioui I."/>
            <person name="Goodfellow M."/>
        </authorList>
    </citation>
    <scope>NUCLEOTIDE SEQUENCE</scope>
    <source>
        <strain evidence="2">MGRD01-02</strain>
    </source>
</reference>
<keyword evidence="1" id="KW-0732">Signal</keyword>
<accession>A0A941IKU3</accession>
<dbReference type="AlphaFoldDB" id="A0A941IKU3"/>
<evidence type="ECO:0000313" key="3">
    <source>
        <dbReference type="Proteomes" id="UP000676325"/>
    </source>
</evidence>
<dbReference type="SMART" id="SM00706">
    <property type="entry name" value="TECPR"/>
    <property type="match status" value="3"/>
</dbReference>
<proteinExistence type="predicted"/>
<organism evidence="2 3">
    <name type="scientific">Actinospica acidithermotolerans</name>
    <dbReference type="NCBI Taxonomy" id="2828514"/>
    <lineage>
        <taxon>Bacteria</taxon>
        <taxon>Bacillati</taxon>
        <taxon>Actinomycetota</taxon>
        <taxon>Actinomycetes</taxon>
        <taxon>Catenulisporales</taxon>
        <taxon>Actinospicaceae</taxon>
        <taxon>Actinospica</taxon>
    </lineage>
</organism>
<name>A0A941IKU3_9ACTN</name>